<reference evidence="1 2" key="1">
    <citation type="submission" date="2015-02" db="EMBL/GenBank/DDBJ databases">
        <title>Draft genome of a novel marine cyanobacterium (Chroococcales) isolated from South Atlantic Ocean.</title>
        <authorList>
            <person name="Rigonato J."/>
            <person name="Alvarenga D.O."/>
            <person name="Branco L.H."/>
            <person name="Varani A.M."/>
            <person name="Brandini F.P."/>
            <person name="Fiore M.F."/>
        </authorList>
    </citation>
    <scope>NUCLEOTIDE SEQUENCE [LARGE SCALE GENOMIC DNA]</scope>
    <source>
        <strain evidence="1 2">CENA595</strain>
    </source>
</reference>
<dbReference type="PATRIC" id="fig|1618023.3.peg.188"/>
<dbReference type="STRING" id="1618023.UH38_15805"/>
<accession>A0A0D8ZUI1</accession>
<keyword evidence="2" id="KW-1185">Reference proteome</keyword>
<comment type="caution">
    <text evidence="1">The sequence shown here is derived from an EMBL/GenBank/DDBJ whole genome shotgun (WGS) entry which is preliminary data.</text>
</comment>
<protein>
    <submittedName>
        <fullName evidence="1">Uncharacterized protein</fullName>
    </submittedName>
</protein>
<dbReference type="OrthoDB" id="532686at2"/>
<sequence length="59" mass="6799">MDTQTLKARVAIVEGKRDELLRLLEQPNLGSLRIDVNQALEEMDDLLDEFRRTFPQEAG</sequence>
<dbReference type="AlphaFoldDB" id="A0A0D8ZUI1"/>
<gene>
    <name evidence="1" type="ORF">UH38_15805</name>
</gene>
<dbReference type="EMBL" id="JYON01000017">
    <property type="protein sequence ID" value="KJH70896.1"/>
    <property type="molecule type" value="Genomic_DNA"/>
</dbReference>
<evidence type="ECO:0000313" key="2">
    <source>
        <dbReference type="Proteomes" id="UP000032452"/>
    </source>
</evidence>
<dbReference type="RefSeq" id="WP_045055680.1">
    <property type="nucleotide sequence ID" value="NZ_CAWMDP010000003.1"/>
</dbReference>
<dbReference type="Proteomes" id="UP000032452">
    <property type="component" value="Unassembled WGS sequence"/>
</dbReference>
<name>A0A0D8ZUI1_9CYAN</name>
<proteinExistence type="predicted"/>
<organism evidence="1 2">
    <name type="scientific">Aliterella atlantica CENA595</name>
    <dbReference type="NCBI Taxonomy" id="1618023"/>
    <lineage>
        <taxon>Bacteria</taxon>
        <taxon>Bacillati</taxon>
        <taxon>Cyanobacteriota</taxon>
        <taxon>Cyanophyceae</taxon>
        <taxon>Chroococcidiopsidales</taxon>
        <taxon>Aliterellaceae</taxon>
        <taxon>Aliterella</taxon>
    </lineage>
</organism>
<evidence type="ECO:0000313" key="1">
    <source>
        <dbReference type="EMBL" id="KJH70896.1"/>
    </source>
</evidence>